<gene>
    <name evidence="1" type="ORF">JMICBFOL_00027</name>
</gene>
<reference evidence="1" key="1">
    <citation type="submission" date="2020-06" db="EMBL/GenBank/DDBJ databases">
        <title>Unique genomic features of the anaerobic methanotrophic archaea.</title>
        <authorList>
            <person name="Chadwick G.L."/>
            <person name="Skennerton C.T."/>
            <person name="Laso-Perez R."/>
            <person name="Leu A.O."/>
            <person name="Speth D.R."/>
            <person name="Yu H."/>
            <person name="Morgan-Lang C."/>
            <person name="Hatzenpichler R."/>
            <person name="Goudeau D."/>
            <person name="Malmstrom R."/>
            <person name="Brazelton W.J."/>
            <person name="Woyke T."/>
            <person name="Hallam S.J."/>
            <person name="Tyson G.W."/>
            <person name="Wegener G."/>
            <person name="Boetius A."/>
            <person name="Orphan V."/>
        </authorList>
    </citation>
    <scope>NUCLEOTIDE SEQUENCE</scope>
</reference>
<dbReference type="AlphaFoldDB" id="A0A7G9Z0J4"/>
<proteinExistence type="predicted"/>
<evidence type="ECO:0000313" key="1">
    <source>
        <dbReference type="EMBL" id="QNO53778.1"/>
    </source>
</evidence>
<organism evidence="1">
    <name type="scientific">Candidatus Methanophagaceae archaeon ANME-1 ERB6</name>
    <dbReference type="NCBI Taxonomy" id="2759912"/>
    <lineage>
        <taxon>Archaea</taxon>
        <taxon>Methanobacteriati</taxon>
        <taxon>Methanobacteriota</taxon>
        <taxon>Stenosarchaea group</taxon>
        <taxon>Methanomicrobia</taxon>
        <taxon>Candidatus Methanophagales</taxon>
        <taxon>Candidatus Methanophagaceae</taxon>
    </lineage>
</organism>
<sequence length="37" mass="4496">MRGVELWKGETYDDTIKHLHILSPNKRRIFQINVKKM</sequence>
<protein>
    <submittedName>
        <fullName evidence="1">Uncharacterized protein</fullName>
    </submittedName>
</protein>
<name>A0A7G9Z0J4_9EURY</name>
<dbReference type="EMBL" id="MT631550">
    <property type="protein sequence ID" value="QNO53778.1"/>
    <property type="molecule type" value="Genomic_DNA"/>
</dbReference>
<accession>A0A7G9Z0J4</accession>